<evidence type="ECO:0000313" key="1">
    <source>
        <dbReference type="EMBL" id="KAH9327335.1"/>
    </source>
</evidence>
<organism evidence="1 2">
    <name type="scientific">Taxus chinensis</name>
    <name type="common">Chinese yew</name>
    <name type="synonym">Taxus wallichiana var. chinensis</name>
    <dbReference type="NCBI Taxonomy" id="29808"/>
    <lineage>
        <taxon>Eukaryota</taxon>
        <taxon>Viridiplantae</taxon>
        <taxon>Streptophyta</taxon>
        <taxon>Embryophyta</taxon>
        <taxon>Tracheophyta</taxon>
        <taxon>Spermatophyta</taxon>
        <taxon>Pinopsida</taxon>
        <taxon>Pinidae</taxon>
        <taxon>Conifers II</taxon>
        <taxon>Cupressales</taxon>
        <taxon>Taxaceae</taxon>
        <taxon>Taxus</taxon>
    </lineage>
</organism>
<name>A0AA38LM45_TAXCH</name>
<accession>A0AA38LM45</accession>
<dbReference type="EMBL" id="JAHRHJ020000002">
    <property type="protein sequence ID" value="KAH9327335.1"/>
    <property type="molecule type" value="Genomic_DNA"/>
</dbReference>
<evidence type="ECO:0000313" key="2">
    <source>
        <dbReference type="Proteomes" id="UP000824469"/>
    </source>
</evidence>
<sequence>PKGITCKENLIKESSEEAGIPRSVAEMAAPVGVVSYEDVHGNSFKRDILFCYDLLLPHDFQPKNR</sequence>
<dbReference type="Gene3D" id="3.90.79.10">
    <property type="entry name" value="Nucleoside Triphosphate Pyrophosphohydrolase"/>
    <property type="match status" value="1"/>
</dbReference>
<reference evidence="1 2" key="1">
    <citation type="journal article" date="2021" name="Nat. Plants">
        <title>The Taxus genome provides insights into paclitaxel biosynthesis.</title>
        <authorList>
            <person name="Xiong X."/>
            <person name="Gou J."/>
            <person name="Liao Q."/>
            <person name="Li Y."/>
            <person name="Zhou Q."/>
            <person name="Bi G."/>
            <person name="Li C."/>
            <person name="Du R."/>
            <person name="Wang X."/>
            <person name="Sun T."/>
            <person name="Guo L."/>
            <person name="Liang H."/>
            <person name="Lu P."/>
            <person name="Wu Y."/>
            <person name="Zhang Z."/>
            <person name="Ro D.K."/>
            <person name="Shang Y."/>
            <person name="Huang S."/>
            <person name="Yan J."/>
        </authorList>
    </citation>
    <scope>NUCLEOTIDE SEQUENCE [LARGE SCALE GENOMIC DNA]</scope>
    <source>
        <strain evidence="1">Ta-2019</strain>
    </source>
</reference>
<feature type="non-terminal residue" evidence="1">
    <location>
        <position position="1"/>
    </location>
</feature>
<evidence type="ECO:0008006" key="3">
    <source>
        <dbReference type="Google" id="ProtNLM"/>
    </source>
</evidence>
<feature type="non-terminal residue" evidence="1">
    <location>
        <position position="65"/>
    </location>
</feature>
<keyword evidence="2" id="KW-1185">Reference proteome</keyword>
<protein>
    <recommendedName>
        <fullName evidence="3">Nudix hydrolase domain-containing protein</fullName>
    </recommendedName>
</protein>
<proteinExistence type="predicted"/>
<dbReference type="Proteomes" id="UP000824469">
    <property type="component" value="Unassembled WGS sequence"/>
</dbReference>
<dbReference type="AlphaFoldDB" id="A0AA38LM45"/>
<gene>
    <name evidence="1" type="ORF">KI387_007513</name>
</gene>
<comment type="caution">
    <text evidence="1">The sequence shown here is derived from an EMBL/GenBank/DDBJ whole genome shotgun (WGS) entry which is preliminary data.</text>
</comment>